<sequence>MTESTPVEAYADLFTVILRPVDDPRFGPDHVDGEVIMFEFRTPDALAPVDAIRQDIQMGLGDDRFVAQEVRRQVSWGADSQTWSLIIDIAAQAFETIATAGMGIMAERIIDHVRRKRDAGADPLTEERTVERAKRAVAIHAGVPANRLETTSVMISGDKLEATIEVLDTAPGGRRYELRFRSHRSAVTQTYLKWTV</sequence>
<dbReference type="RefSeq" id="WP_154766583.1">
    <property type="nucleotide sequence ID" value="NZ_WLYK01000001.1"/>
</dbReference>
<name>A0A7K1FEK2_9ACTN</name>
<proteinExistence type="predicted"/>
<comment type="caution">
    <text evidence="1">The sequence shown here is derived from an EMBL/GenBank/DDBJ whole genome shotgun (WGS) entry which is preliminary data.</text>
</comment>
<evidence type="ECO:0000313" key="2">
    <source>
        <dbReference type="Proteomes" id="UP000460221"/>
    </source>
</evidence>
<accession>A0A7K1FEK2</accession>
<protein>
    <submittedName>
        <fullName evidence="1">Uncharacterized protein</fullName>
    </submittedName>
</protein>
<dbReference type="Proteomes" id="UP000460221">
    <property type="component" value="Unassembled WGS sequence"/>
</dbReference>
<keyword evidence="2" id="KW-1185">Reference proteome</keyword>
<gene>
    <name evidence="1" type="ORF">GIS00_01070</name>
</gene>
<dbReference type="AlphaFoldDB" id="A0A7K1FEK2"/>
<evidence type="ECO:0000313" key="1">
    <source>
        <dbReference type="EMBL" id="MTD12535.1"/>
    </source>
</evidence>
<organism evidence="1 2">
    <name type="scientific">Nakamurella alba</name>
    <dbReference type="NCBI Taxonomy" id="2665158"/>
    <lineage>
        <taxon>Bacteria</taxon>
        <taxon>Bacillati</taxon>
        <taxon>Actinomycetota</taxon>
        <taxon>Actinomycetes</taxon>
        <taxon>Nakamurellales</taxon>
        <taxon>Nakamurellaceae</taxon>
        <taxon>Nakamurella</taxon>
    </lineage>
</organism>
<reference evidence="1 2" key="1">
    <citation type="submission" date="2019-11" db="EMBL/GenBank/DDBJ databases">
        <authorList>
            <person name="Jiang L.-Q."/>
        </authorList>
    </citation>
    <scope>NUCLEOTIDE SEQUENCE [LARGE SCALE GENOMIC DNA]</scope>
    <source>
        <strain evidence="1 2">YIM 132087</strain>
    </source>
</reference>
<dbReference type="EMBL" id="WLYK01000001">
    <property type="protein sequence ID" value="MTD12535.1"/>
    <property type="molecule type" value="Genomic_DNA"/>
</dbReference>